<protein>
    <submittedName>
        <fullName evidence="3">Uncharacterized protein</fullName>
    </submittedName>
</protein>
<dbReference type="Proteomes" id="UP000007110">
    <property type="component" value="Unassembled WGS sequence"/>
</dbReference>
<reference evidence="4" key="1">
    <citation type="submission" date="2015-02" db="EMBL/GenBank/DDBJ databases">
        <title>Genome sequencing for Strongylocentrotus purpuratus.</title>
        <authorList>
            <person name="Murali S."/>
            <person name="Liu Y."/>
            <person name="Vee V."/>
            <person name="English A."/>
            <person name="Wang M."/>
            <person name="Skinner E."/>
            <person name="Han Y."/>
            <person name="Muzny D.M."/>
            <person name="Worley K.C."/>
            <person name="Gibbs R.A."/>
        </authorList>
    </citation>
    <scope>NUCLEOTIDE SEQUENCE</scope>
</reference>
<feature type="region of interest" description="Disordered" evidence="1">
    <location>
        <begin position="237"/>
        <end position="260"/>
    </location>
</feature>
<dbReference type="GeneID" id="100889177"/>
<feature type="signal peptide" evidence="2">
    <location>
        <begin position="1"/>
        <end position="24"/>
    </location>
</feature>
<dbReference type="OMA" id="MATGEDH"/>
<dbReference type="AlphaFoldDB" id="A0A7M7LPD5"/>
<dbReference type="InParanoid" id="A0A7M7LPD5"/>
<evidence type="ECO:0000313" key="3">
    <source>
        <dbReference type="EnsemblMetazoa" id="XP_003726725"/>
    </source>
</evidence>
<dbReference type="OrthoDB" id="10424102at2759"/>
<dbReference type="RefSeq" id="XP_003726725.1">
    <property type="nucleotide sequence ID" value="XM_003726677.3"/>
</dbReference>
<keyword evidence="2" id="KW-0732">Signal</keyword>
<dbReference type="EnsemblMetazoa" id="XM_003726677">
    <property type="protein sequence ID" value="XP_003726725"/>
    <property type="gene ID" value="LOC100889177"/>
</dbReference>
<dbReference type="KEGG" id="spu:100889177"/>
<reference evidence="3" key="2">
    <citation type="submission" date="2021-01" db="UniProtKB">
        <authorList>
            <consortium name="EnsemblMetazoa"/>
        </authorList>
    </citation>
    <scope>IDENTIFICATION</scope>
</reference>
<evidence type="ECO:0000256" key="1">
    <source>
        <dbReference type="SAM" id="MobiDB-lite"/>
    </source>
</evidence>
<keyword evidence="4" id="KW-1185">Reference proteome</keyword>
<evidence type="ECO:0000256" key="2">
    <source>
        <dbReference type="SAM" id="SignalP"/>
    </source>
</evidence>
<name>A0A7M7LPD5_STRPU</name>
<organism evidence="3 4">
    <name type="scientific">Strongylocentrotus purpuratus</name>
    <name type="common">Purple sea urchin</name>
    <dbReference type="NCBI Taxonomy" id="7668"/>
    <lineage>
        <taxon>Eukaryota</taxon>
        <taxon>Metazoa</taxon>
        <taxon>Echinodermata</taxon>
        <taxon>Eleutherozoa</taxon>
        <taxon>Echinozoa</taxon>
        <taxon>Echinoidea</taxon>
        <taxon>Euechinoidea</taxon>
        <taxon>Echinacea</taxon>
        <taxon>Camarodonta</taxon>
        <taxon>Echinidea</taxon>
        <taxon>Strongylocentrotidae</taxon>
        <taxon>Strongylocentrotus</taxon>
    </lineage>
</organism>
<proteinExistence type="predicted"/>
<evidence type="ECO:0000313" key="4">
    <source>
        <dbReference type="Proteomes" id="UP000007110"/>
    </source>
</evidence>
<feature type="region of interest" description="Disordered" evidence="1">
    <location>
        <begin position="145"/>
        <end position="165"/>
    </location>
</feature>
<feature type="chain" id="PRO_5029737402" evidence="2">
    <location>
        <begin position="25"/>
        <end position="335"/>
    </location>
</feature>
<accession>A0A7M7LPD5</accession>
<sequence>MLLKIVMGCLPVLLVIMAATSTTAASGPNSQFHRDRRAIRARTMATGEDHIAHASIKMRMMNEGRSRLAVNHVRAKRFINAASGAQQTKVSDAIKEYAGNQYEPVFSGKGRASELVDEIQHGYVQPPRAPFSKDAVYEDLLTRQRKDGQQRMQPGHRSREPENLSQMRDEVDEFLQLMHELGILGNRENEIIKGSKKQGNTKEVARPSSAAAFISHHINRPKQNDDIAMKAPTSGFGGNTDSHRSSAVVHTLPRSPGRDARAFKRESSPYLFKETLDNEDGDEEVVAVKEEAIIDIPPQALANFDSQGLGGIDLEIIKKLLEKIIARKSPKSENI</sequence>